<keyword evidence="1 6" id="KW-0597">Phosphoprotein</keyword>
<dbReference type="SMART" id="SM00448">
    <property type="entry name" value="REC"/>
    <property type="match status" value="1"/>
</dbReference>
<gene>
    <name evidence="10" type="ORF">ACFO8Q_16890</name>
</gene>
<evidence type="ECO:0000313" key="11">
    <source>
        <dbReference type="Proteomes" id="UP001596002"/>
    </source>
</evidence>
<evidence type="ECO:0000256" key="5">
    <source>
        <dbReference type="ARBA" id="ARBA00023163"/>
    </source>
</evidence>
<evidence type="ECO:0000256" key="3">
    <source>
        <dbReference type="ARBA" id="ARBA00023015"/>
    </source>
</evidence>
<keyword evidence="2" id="KW-0902">Two-component regulatory system</keyword>
<evidence type="ECO:0000259" key="9">
    <source>
        <dbReference type="PROSITE" id="PS51755"/>
    </source>
</evidence>
<dbReference type="Pfam" id="PF00486">
    <property type="entry name" value="Trans_reg_C"/>
    <property type="match status" value="1"/>
</dbReference>
<dbReference type="Gene3D" id="3.40.50.2300">
    <property type="match status" value="1"/>
</dbReference>
<keyword evidence="3" id="KW-0805">Transcription regulation</keyword>
<comment type="caution">
    <text evidence="10">The sequence shown here is derived from an EMBL/GenBank/DDBJ whole genome shotgun (WGS) entry which is preliminary data.</text>
</comment>
<dbReference type="Gene3D" id="1.10.10.10">
    <property type="entry name" value="Winged helix-like DNA-binding domain superfamily/Winged helix DNA-binding domain"/>
    <property type="match status" value="1"/>
</dbReference>
<dbReference type="CDD" id="cd00383">
    <property type="entry name" value="trans_reg_C"/>
    <property type="match status" value="1"/>
</dbReference>
<evidence type="ECO:0000313" key="10">
    <source>
        <dbReference type="EMBL" id="MFC4769014.1"/>
    </source>
</evidence>
<dbReference type="PROSITE" id="PS50110">
    <property type="entry name" value="RESPONSE_REGULATORY"/>
    <property type="match status" value="1"/>
</dbReference>
<dbReference type="PANTHER" id="PTHR48111:SF73">
    <property type="entry name" value="ALKALINE PHOSPHATASE SYNTHESIS TRANSCRIPTIONAL REGULATORY PROTEIN PHOP"/>
    <property type="match status" value="1"/>
</dbReference>
<dbReference type="InterPro" id="IPR011006">
    <property type="entry name" value="CheY-like_superfamily"/>
</dbReference>
<feature type="domain" description="OmpR/PhoB-type" evidence="9">
    <location>
        <begin position="126"/>
        <end position="226"/>
    </location>
</feature>
<dbReference type="InterPro" id="IPR001867">
    <property type="entry name" value="OmpR/PhoB-type_DNA-bd"/>
</dbReference>
<proteinExistence type="predicted"/>
<dbReference type="Gene3D" id="6.10.250.690">
    <property type="match status" value="1"/>
</dbReference>
<dbReference type="PANTHER" id="PTHR48111">
    <property type="entry name" value="REGULATOR OF RPOS"/>
    <property type="match status" value="1"/>
</dbReference>
<dbReference type="Pfam" id="PF00072">
    <property type="entry name" value="Response_reg"/>
    <property type="match status" value="1"/>
</dbReference>
<evidence type="ECO:0000256" key="4">
    <source>
        <dbReference type="ARBA" id="ARBA00023125"/>
    </source>
</evidence>
<reference evidence="11" key="1">
    <citation type="journal article" date="2019" name="Int. J. Syst. Evol. Microbiol.">
        <title>The Global Catalogue of Microorganisms (GCM) 10K type strain sequencing project: providing services to taxonomists for standard genome sequencing and annotation.</title>
        <authorList>
            <consortium name="The Broad Institute Genomics Platform"/>
            <consortium name="The Broad Institute Genome Sequencing Center for Infectious Disease"/>
            <person name="Wu L."/>
            <person name="Ma J."/>
        </authorList>
    </citation>
    <scope>NUCLEOTIDE SEQUENCE [LARGE SCALE GENOMIC DNA]</scope>
    <source>
        <strain evidence="11">WYCCWR 12678</strain>
    </source>
</reference>
<dbReference type="SUPFAM" id="SSF46894">
    <property type="entry name" value="C-terminal effector domain of the bipartite response regulators"/>
    <property type="match status" value="1"/>
</dbReference>
<feature type="modified residue" description="4-aspartylphosphate" evidence="6">
    <location>
        <position position="52"/>
    </location>
</feature>
<evidence type="ECO:0000259" key="8">
    <source>
        <dbReference type="PROSITE" id="PS50110"/>
    </source>
</evidence>
<dbReference type="SMART" id="SM00862">
    <property type="entry name" value="Trans_reg_C"/>
    <property type="match status" value="1"/>
</dbReference>
<keyword evidence="11" id="KW-1185">Reference proteome</keyword>
<dbReference type="PROSITE" id="PS51755">
    <property type="entry name" value="OMPR_PHOB"/>
    <property type="match status" value="1"/>
</dbReference>
<accession>A0ABV9Q5A8</accession>
<dbReference type="InterPro" id="IPR016032">
    <property type="entry name" value="Sig_transdc_resp-reg_C-effctor"/>
</dbReference>
<sequence>MKRILIIEDEKKIAEVIQSYLVREGYEVDITGNGEEGIRLHEEKPYDLILLDLMLPGISGEETCKRLRASSRVNIIMLTAKSSEQDKIEGLYLGADDYVTKPFSPRELVARIAAVLRRSSEGKLLAEQIHLQDGVILDNRTKEVRRNGEKLGLTPTEFKILHTLAQYPKRSFSRAELIEKVFGYDFGGDERVIDTHVKNLRRKIEIDPKNPKIVVAVYGIGYRLGIRLFKGEIQSHYLFVNKYRLFIYQQHVKMIKVNQPFVSHYP</sequence>
<keyword evidence="4 7" id="KW-0238">DNA-binding</keyword>
<dbReference type="InterPro" id="IPR039420">
    <property type="entry name" value="WalR-like"/>
</dbReference>
<dbReference type="InterPro" id="IPR036388">
    <property type="entry name" value="WH-like_DNA-bd_sf"/>
</dbReference>
<evidence type="ECO:0000256" key="7">
    <source>
        <dbReference type="PROSITE-ProRule" id="PRU01091"/>
    </source>
</evidence>
<evidence type="ECO:0000256" key="6">
    <source>
        <dbReference type="PROSITE-ProRule" id="PRU00169"/>
    </source>
</evidence>
<dbReference type="RefSeq" id="WP_380027054.1">
    <property type="nucleotide sequence ID" value="NZ_JBHSHC010000114.1"/>
</dbReference>
<protein>
    <submittedName>
        <fullName evidence="10">Response regulator transcription factor</fullName>
    </submittedName>
</protein>
<feature type="DNA-binding region" description="OmpR/PhoB-type" evidence="7">
    <location>
        <begin position="126"/>
        <end position="226"/>
    </location>
</feature>
<feature type="domain" description="Response regulatory" evidence="8">
    <location>
        <begin position="3"/>
        <end position="116"/>
    </location>
</feature>
<evidence type="ECO:0000256" key="2">
    <source>
        <dbReference type="ARBA" id="ARBA00023012"/>
    </source>
</evidence>
<evidence type="ECO:0000256" key="1">
    <source>
        <dbReference type="ARBA" id="ARBA00022553"/>
    </source>
</evidence>
<dbReference type="EMBL" id="JBHSHC010000114">
    <property type="protein sequence ID" value="MFC4769014.1"/>
    <property type="molecule type" value="Genomic_DNA"/>
</dbReference>
<organism evidence="10 11">
    <name type="scientific">Effusibacillus consociatus</name>
    <dbReference type="NCBI Taxonomy" id="1117041"/>
    <lineage>
        <taxon>Bacteria</taxon>
        <taxon>Bacillati</taxon>
        <taxon>Bacillota</taxon>
        <taxon>Bacilli</taxon>
        <taxon>Bacillales</taxon>
        <taxon>Alicyclobacillaceae</taxon>
        <taxon>Effusibacillus</taxon>
    </lineage>
</organism>
<dbReference type="Proteomes" id="UP001596002">
    <property type="component" value="Unassembled WGS sequence"/>
</dbReference>
<name>A0ABV9Q5A8_9BACL</name>
<keyword evidence="5" id="KW-0804">Transcription</keyword>
<dbReference type="SUPFAM" id="SSF52172">
    <property type="entry name" value="CheY-like"/>
    <property type="match status" value="1"/>
</dbReference>
<dbReference type="InterPro" id="IPR001789">
    <property type="entry name" value="Sig_transdc_resp-reg_receiver"/>
</dbReference>